<dbReference type="OrthoDB" id="1240423at2"/>
<keyword evidence="5" id="KW-0547">Nucleotide-binding</keyword>
<dbReference type="EMBL" id="QJKK01000001">
    <property type="protein sequence ID" value="RAL26985.1"/>
    <property type="molecule type" value="Genomic_DNA"/>
</dbReference>
<evidence type="ECO:0000256" key="1">
    <source>
        <dbReference type="ARBA" id="ARBA00004651"/>
    </source>
</evidence>
<keyword evidence="8 9" id="KW-0472">Membrane</keyword>
<keyword evidence="3" id="KW-1003">Cell membrane</keyword>
<evidence type="ECO:0000313" key="13">
    <source>
        <dbReference type="Proteomes" id="UP000251213"/>
    </source>
</evidence>
<dbReference type="Pfam" id="PF00664">
    <property type="entry name" value="ABC_membrane"/>
    <property type="match status" value="1"/>
</dbReference>
<dbReference type="PROSITE" id="PS50929">
    <property type="entry name" value="ABC_TM1F"/>
    <property type="match status" value="1"/>
</dbReference>
<keyword evidence="6 12" id="KW-0067">ATP-binding</keyword>
<name>A0A364K9L3_9BACL</name>
<reference evidence="12 13" key="1">
    <citation type="submission" date="2018-06" db="EMBL/GenBank/DDBJ databases">
        <title>Thermoflavimicrobium daqus sp. nov., a thermophilic microbe isolated from Moutai-flavour Daqu.</title>
        <authorList>
            <person name="Wang X."/>
            <person name="Zhou H."/>
        </authorList>
    </citation>
    <scope>NUCLEOTIDE SEQUENCE [LARGE SCALE GENOMIC DNA]</scope>
    <source>
        <strain evidence="12 13">FBKL4.011</strain>
    </source>
</reference>
<evidence type="ECO:0000256" key="9">
    <source>
        <dbReference type="SAM" id="Phobius"/>
    </source>
</evidence>
<evidence type="ECO:0000256" key="5">
    <source>
        <dbReference type="ARBA" id="ARBA00022741"/>
    </source>
</evidence>
<dbReference type="InterPro" id="IPR003439">
    <property type="entry name" value="ABC_transporter-like_ATP-bd"/>
</dbReference>
<evidence type="ECO:0000313" key="12">
    <source>
        <dbReference type="EMBL" id="RAL26985.1"/>
    </source>
</evidence>
<dbReference type="PANTHER" id="PTHR43394">
    <property type="entry name" value="ATP-DEPENDENT PERMEASE MDL1, MITOCHONDRIAL"/>
    <property type="match status" value="1"/>
</dbReference>
<gene>
    <name evidence="12" type="ORF">DL897_02805</name>
</gene>
<keyword evidence="4 9" id="KW-0812">Transmembrane</keyword>
<feature type="domain" description="ABC transporter" evidence="10">
    <location>
        <begin position="358"/>
        <end position="598"/>
    </location>
</feature>
<keyword evidence="13" id="KW-1185">Reference proteome</keyword>
<feature type="transmembrane region" description="Helical" evidence="9">
    <location>
        <begin position="271"/>
        <end position="295"/>
    </location>
</feature>
<dbReference type="PROSITE" id="PS00211">
    <property type="entry name" value="ABC_TRANSPORTER_1"/>
    <property type="match status" value="1"/>
</dbReference>
<dbReference type="AlphaFoldDB" id="A0A364K9L3"/>
<feature type="transmembrane region" description="Helical" evidence="9">
    <location>
        <begin position="35"/>
        <end position="55"/>
    </location>
</feature>
<comment type="caution">
    <text evidence="12">The sequence shown here is derived from an EMBL/GenBank/DDBJ whole genome shotgun (WGS) entry which is preliminary data.</text>
</comment>
<evidence type="ECO:0000256" key="3">
    <source>
        <dbReference type="ARBA" id="ARBA00022475"/>
    </source>
</evidence>
<sequence length="617" mass="71210">MATKQLQDFSLSNIWYTIRSWPRVLKLLWDIHKGYLSILILINILQAVVPVLSLLATQNLVNQVMVAQKTGDFSLVLWGFGFLIGIGLCNELLNIIENYCNSIFKTILSNTLGYKIMEKSTQLKLADFEDPNIQDDLKRAQMEANYRIFEIFSQMIAFVSGVVTLISAVSVVAVWKWWIAVILMITPFISFISFFRLGQERFFVQYKRASRFRFSWYLFFLISKDNGFREIKLFGLEKYILNKYNKINETFLTEDRNLAKKQVKISLTFEFLDHIVIGSIILFILWTTFIGKMLIGNLVGMVQAVNLTYSTSNTLIHNVLTLCENNLFIQQLFHYLDLTTKSKSDSLKDIELSTIESIEFRNVYFQYPDMDRPALNRISFTLKKGETLALVGENGSGKSTLVKLITQLYDDFQGDILINGISIKSIDVTELRRKIGVVFQDFVQYEMPVRSNIGFGDLDRMDDDQALLDAAQKAGIQSVIEQMPKRLETQLGQWFDESLQLSGGQWQRLAIARAFMRKADLYILDEPSSFLDPKAEMDVFNRFKELVTDKLGIFISHRFSSVRFADKILVLDQGEIVEQGTHRELMALDGLYAELYQLQVSSYIMEKDKQTNQEIYM</sequence>
<keyword evidence="2" id="KW-0813">Transport</keyword>
<feature type="domain" description="ABC transmembrane type-1" evidence="11">
    <location>
        <begin position="38"/>
        <end position="319"/>
    </location>
</feature>
<dbReference type="Gene3D" id="1.20.1560.10">
    <property type="entry name" value="ABC transporter type 1, transmembrane domain"/>
    <property type="match status" value="1"/>
</dbReference>
<evidence type="ECO:0000256" key="7">
    <source>
        <dbReference type="ARBA" id="ARBA00022989"/>
    </source>
</evidence>
<dbReference type="RefSeq" id="WP_113657590.1">
    <property type="nucleotide sequence ID" value="NZ_KZ845663.1"/>
</dbReference>
<dbReference type="InterPro" id="IPR039421">
    <property type="entry name" value="Type_1_exporter"/>
</dbReference>
<dbReference type="InterPro" id="IPR017871">
    <property type="entry name" value="ABC_transporter-like_CS"/>
</dbReference>
<dbReference type="PANTHER" id="PTHR43394:SF1">
    <property type="entry name" value="ATP-BINDING CASSETTE SUB-FAMILY B MEMBER 10, MITOCHONDRIAL"/>
    <property type="match status" value="1"/>
</dbReference>
<evidence type="ECO:0000256" key="2">
    <source>
        <dbReference type="ARBA" id="ARBA00022448"/>
    </source>
</evidence>
<evidence type="ECO:0000256" key="4">
    <source>
        <dbReference type="ARBA" id="ARBA00022692"/>
    </source>
</evidence>
<feature type="transmembrane region" description="Helical" evidence="9">
    <location>
        <begin position="148"/>
        <end position="171"/>
    </location>
</feature>
<evidence type="ECO:0000259" key="11">
    <source>
        <dbReference type="PROSITE" id="PS50929"/>
    </source>
</evidence>
<accession>A0A364K9L3</accession>
<proteinExistence type="predicted"/>
<dbReference type="GO" id="GO:0016887">
    <property type="term" value="F:ATP hydrolysis activity"/>
    <property type="evidence" value="ECO:0007669"/>
    <property type="project" value="InterPro"/>
</dbReference>
<dbReference type="GO" id="GO:0005524">
    <property type="term" value="F:ATP binding"/>
    <property type="evidence" value="ECO:0007669"/>
    <property type="project" value="UniProtKB-KW"/>
</dbReference>
<feature type="transmembrane region" description="Helical" evidence="9">
    <location>
        <begin position="75"/>
        <end position="96"/>
    </location>
</feature>
<dbReference type="FunFam" id="3.40.50.300:FF:000221">
    <property type="entry name" value="Multidrug ABC transporter ATP-binding protein"/>
    <property type="match status" value="1"/>
</dbReference>
<dbReference type="GO" id="GO:0015421">
    <property type="term" value="F:ABC-type oligopeptide transporter activity"/>
    <property type="evidence" value="ECO:0007669"/>
    <property type="project" value="TreeGrafter"/>
</dbReference>
<dbReference type="Proteomes" id="UP000251213">
    <property type="component" value="Unassembled WGS sequence"/>
</dbReference>
<dbReference type="InterPro" id="IPR036640">
    <property type="entry name" value="ABC1_TM_sf"/>
</dbReference>
<feature type="transmembrane region" description="Helical" evidence="9">
    <location>
        <begin position="177"/>
        <end position="198"/>
    </location>
</feature>
<evidence type="ECO:0000256" key="6">
    <source>
        <dbReference type="ARBA" id="ARBA00022840"/>
    </source>
</evidence>
<dbReference type="SUPFAM" id="SSF52540">
    <property type="entry name" value="P-loop containing nucleoside triphosphate hydrolases"/>
    <property type="match status" value="1"/>
</dbReference>
<dbReference type="InterPro" id="IPR027417">
    <property type="entry name" value="P-loop_NTPase"/>
</dbReference>
<dbReference type="SMART" id="SM00382">
    <property type="entry name" value="AAA"/>
    <property type="match status" value="1"/>
</dbReference>
<dbReference type="PROSITE" id="PS50893">
    <property type="entry name" value="ABC_TRANSPORTER_2"/>
    <property type="match status" value="1"/>
</dbReference>
<organism evidence="12 13">
    <name type="scientific">Thermoflavimicrobium daqui</name>
    <dbReference type="NCBI Taxonomy" id="2137476"/>
    <lineage>
        <taxon>Bacteria</taxon>
        <taxon>Bacillati</taxon>
        <taxon>Bacillota</taxon>
        <taxon>Bacilli</taxon>
        <taxon>Bacillales</taxon>
        <taxon>Thermoactinomycetaceae</taxon>
        <taxon>Thermoflavimicrobium</taxon>
    </lineage>
</organism>
<dbReference type="GO" id="GO:0005886">
    <property type="term" value="C:plasma membrane"/>
    <property type="evidence" value="ECO:0007669"/>
    <property type="project" value="UniProtKB-SubCell"/>
</dbReference>
<dbReference type="Pfam" id="PF00005">
    <property type="entry name" value="ABC_tran"/>
    <property type="match status" value="1"/>
</dbReference>
<protein>
    <submittedName>
        <fullName evidence="12">ABC transporter ATP-binding protein</fullName>
    </submittedName>
</protein>
<dbReference type="InterPro" id="IPR011527">
    <property type="entry name" value="ABC1_TM_dom"/>
</dbReference>
<comment type="subcellular location">
    <subcellularLocation>
        <location evidence="1">Cell membrane</location>
        <topology evidence="1">Multi-pass membrane protein</topology>
    </subcellularLocation>
</comment>
<dbReference type="InterPro" id="IPR003593">
    <property type="entry name" value="AAA+_ATPase"/>
</dbReference>
<evidence type="ECO:0000259" key="10">
    <source>
        <dbReference type="PROSITE" id="PS50893"/>
    </source>
</evidence>
<dbReference type="Gene3D" id="3.40.50.300">
    <property type="entry name" value="P-loop containing nucleotide triphosphate hydrolases"/>
    <property type="match status" value="1"/>
</dbReference>
<keyword evidence="7 9" id="KW-1133">Transmembrane helix</keyword>
<evidence type="ECO:0000256" key="8">
    <source>
        <dbReference type="ARBA" id="ARBA00023136"/>
    </source>
</evidence>
<dbReference type="SUPFAM" id="SSF90123">
    <property type="entry name" value="ABC transporter transmembrane region"/>
    <property type="match status" value="1"/>
</dbReference>
<reference evidence="12 13" key="2">
    <citation type="submission" date="2018-06" db="EMBL/GenBank/DDBJ databases">
        <authorList>
            <person name="Zhirakovskaya E."/>
        </authorList>
    </citation>
    <scope>NUCLEOTIDE SEQUENCE [LARGE SCALE GENOMIC DNA]</scope>
    <source>
        <strain evidence="12 13">FBKL4.011</strain>
    </source>
</reference>